<dbReference type="OrthoDB" id="21573at2759"/>
<keyword evidence="6" id="KW-1185">Reference proteome</keyword>
<dbReference type="GeneID" id="110076453"/>
<dbReference type="InterPro" id="IPR036787">
    <property type="entry name" value="T_IF-3_N_sf"/>
</dbReference>
<dbReference type="Proteomes" id="UP001652642">
    <property type="component" value="Chromosome 3"/>
</dbReference>
<proteinExistence type="inferred from homology"/>
<dbReference type="PANTHER" id="PTHR10938">
    <property type="entry name" value="TRANSLATION INITIATION FACTOR IF-3"/>
    <property type="match status" value="1"/>
</dbReference>
<dbReference type="Pfam" id="PF05198">
    <property type="entry name" value="IF3_N"/>
    <property type="match status" value="1"/>
</dbReference>
<dbReference type="InterPro" id="IPR019814">
    <property type="entry name" value="Translation_initiation_fac_3_N"/>
</dbReference>
<dbReference type="GO" id="GO:0005739">
    <property type="term" value="C:mitochondrion"/>
    <property type="evidence" value="ECO:0007669"/>
    <property type="project" value="TreeGrafter"/>
</dbReference>
<dbReference type="RefSeq" id="XP_020644244.2">
    <property type="nucleotide sequence ID" value="XM_020788585.2"/>
</dbReference>
<dbReference type="Gene3D" id="3.30.110.10">
    <property type="entry name" value="Translation initiation factor 3 (IF-3), C-terminal domain"/>
    <property type="match status" value="1"/>
</dbReference>
<evidence type="ECO:0000256" key="3">
    <source>
        <dbReference type="ARBA" id="ARBA00022917"/>
    </source>
</evidence>
<dbReference type="KEGG" id="pvt:110076453"/>
<feature type="domain" description="Translation initiation factor 3 N-terminal" evidence="5">
    <location>
        <begin position="189"/>
        <end position="255"/>
    </location>
</feature>
<comment type="similarity">
    <text evidence="1">Belongs to the IF-3 family.</text>
</comment>
<dbReference type="SUPFAM" id="SSF54364">
    <property type="entry name" value="Translation initiation factor IF3, N-terminal domain"/>
    <property type="match status" value="1"/>
</dbReference>
<accession>A0A6J0TDG8</accession>
<sequence>MTSCTPRHYRYWPGPVPKYPTWHAKRKPRPHFLRELRLFLSVRPLFFFFPCAEEGLLFGQERQQVIRGVQVCVSRQLPESSRQHRPYSSQTEGKEACPTTEFIPSVGMASLCLKTGRKELNWITQYLARFWRQPQKRTMFSKTQGMTELAKRRLLYNPVQTFCTAGDSKENIKENKINYTFKTKIENVGRRIPYLHVQLIDENGENMGVMHRADVLRLMDARGLRLVLLRENTKPPMYRLMSGLQIYEERLRFKEKQKAGSKSGPVQTKEIRFSTDIAQHDLDIKLRQVEKWIDHKYHVKVVVNQHKASVGSEKMLLLFDKILASMPGKVTYLSEPHVKEGSSKCVLRHMSDKEIQEYKKMGKKKDDQQNIDKIQKNKDQQESGKDTTD</sequence>
<protein>
    <submittedName>
        <fullName evidence="7">Translation initiation factor IF-3, mitochondrial</fullName>
    </submittedName>
</protein>
<feature type="region of interest" description="Disordered" evidence="4">
    <location>
        <begin position="357"/>
        <end position="389"/>
    </location>
</feature>
<dbReference type="AlphaFoldDB" id="A0A6J0TDG8"/>
<dbReference type="GO" id="GO:0043022">
    <property type="term" value="F:ribosome binding"/>
    <property type="evidence" value="ECO:0007669"/>
    <property type="project" value="TreeGrafter"/>
</dbReference>
<organism evidence="6 7">
    <name type="scientific">Pogona vitticeps</name>
    <name type="common">central bearded dragon</name>
    <dbReference type="NCBI Taxonomy" id="103695"/>
    <lineage>
        <taxon>Eukaryota</taxon>
        <taxon>Metazoa</taxon>
        <taxon>Chordata</taxon>
        <taxon>Craniata</taxon>
        <taxon>Vertebrata</taxon>
        <taxon>Euteleostomi</taxon>
        <taxon>Lepidosauria</taxon>
        <taxon>Squamata</taxon>
        <taxon>Bifurcata</taxon>
        <taxon>Unidentata</taxon>
        <taxon>Episquamata</taxon>
        <taxon>Toxicofera</taxon>
        <taxon>Iguania</taxon>
        <taxon>Acrodonta</taxon>
        <taxon>Agamidae</taxon>
        <taxon>Amphibolurinae</taxon>
        <taxon>Pogona</taxon>
    </lineage>
</organism>
<evidence type="ECO:0000256" key="4">
    <source>
        <dbReference type="SAM" id="MobiDB-lite"/>
    </source>
</evidence>
<dbReference type="Gene3D" id="3.10.20.80">
    <property type="entry name" value="Translation initiation factor 3 (IF-3), N-terminal domain"/>
    <property type="match status" value="1"/>
</dbReference>
<keyword evidence="3" id="KW-0648">Protein biosynthesis</keyword>
<dbReference type="GO" id="GO:0070124">
    <property type="term" value="P:mitochondrial translational initiation"/>
    <property type="evidence" value="ECO:0007669"/>
    <property type="project" value="TreeGrafter"/>
</dbReference>
<dbReference type="CTD" id="219402"/>
<dbReference type="PANTHER" id="PTHR10938:SF0">
    <property type="entry name" value="TRANSLATION INITIATION FACTOR IF-3, MITOCHONDRIAL"/>
    <property type="match status" value="1"/>
</dbReference>
<reference evidence="7" key="1">
    <citation type="submission" date="2025-08" db="UniProtKB">
        <authorList>
            <consortium name="RefSeq"/>
        </authorList>
    </citation>
    <scope>IDENTIFICATION</scope>
</reference>
<dbReference type="GO" id="GO:0003743">
    <property type="term" value="F:translation initiation factor activity"/>
    <property type="evidence" value="ECO:0007669"/>
    <property type="project" value="UniProtKB-KW"/>
</dbReference>
<keyword evidence="2 7" id="KW-0396">Initiation factor</keyword>
<name>A0A6J0TDG8_9SAUR</name>
<evidence type="ECO:0000259" key="5">
    <source>
        <dbReference type="Pfam" id="PF05198"/>
    </source>
</evidence>
<dbReference type="InterPro" id="IPR001288">
    <property type="entry name" value="Translation_initiation_fac_3"/>
</dbReference>
<dbReference type="NCBIfam" id="TIGR00168">
    <property type="entry name" value="infC"/>
    <property type="match status" value="1"/>
</dbReference>
<dbReference type="GO" id="GO:0032790">
    <property type="term" value="P:ribosome disassembly"/>
    <property type="evidence" value="ECO:0007669"/>
    <property type="project" value="TreeGrafter"/>
</dbReference>
<dbReference type="SUPFAM" id="SSF55200">
    <property type="entry name" value="Translation initiation factor IF3, C-terminal domain"/>
    <property type="match status" value="1"/>
</dbReference>
<gene>
    <name evidence="7" type="primary">MTIF3</name>
</gene>
<evidence type="ECO:0000313" key="6">
    <source>
        <dbReference type="Proteomes" id="UP001652642"/>
    </source>
</evidence>
<evidence type="ECO:0000313" key="7">
    <source>
        <dbReference type="RefSeq" id="XP_020644244.2"/>
    </source>
</evidence>
<evidence type="ECO:0000256" key="2">
    <source>
        <dbReference type="ARBA" id="ARBA00022540"/>
    </source>
</evidence>
<evidence type="ECO:0000256" key="1">
    <source>
        <dbReference type="ARBA" id="ARBA00005439"/>
    </source>
</evidence>
<dbReference type="InterPro" id="IPR036788">
    <property type="entry name" value="T_IF-3_C_sf"/>
</dbReference>